<feature type="compositionally biased region" description="Polar residues" evidence="1">
    <location>
        <begin position="94"/>
        <end position="106"/>
    </location>
</feature>
<name>A0A392MF64_9FABA</name>
<evidence type="ECO:0000256" key="1">
    <source>
        <dbReference type="SAM" id="MobiDB-lite"/>
    </source>
</evidence>
<feature type="compositionally biased region" description="Low complexity" evidence="1">
    <location>
        <begin position="175"/>
        <end position="191"/>
    </location>
</feature>
<accession>A0A392MF64</accession>
<keyword evidence="3" id="KW-1185">Reference proteome</keyword>
<feature type="region of interest" description="Disordered" evidence="1">
    <location>
        <begin position="28"/>
        <end position="329"/>
    </location>
</feature>
<evidence type="ECO:0000313" key="2">
    <source>
        <dbReference type="EMBL" id="MCH84894.1"/>
    </source>
</evidence>
<dbReference type="Proteomes" id="UP000265520">
    <property type="component" value="Unassembled WGS sequence"/>
</dbReference>
<comment type="caution">
    <text evidence="2">The sequence shown here is derived from an EMBL/GenBank/DDBJ whole genome shotgun (WGS) entry which is preliminary data.</text>
</comment>
<feature type="compositionally biased region" description="Polar residues" evidence="1">
    <location>
        <begin position="192"/>
        <end position="209"/>
    </location>
</feature>
<feature type="compositionally biased region" description="Low complexity" evidence="1">
    <location>
        <begin position="28"/>
        <end position="43"/>
    </location>
</feature>
<dbReference type="EMBL" id="LXQA010007547">
    <property type="protein sequence ID" value="MCH84894.1"/>
    <property type="molecule type" value="Genomic_DNA"/>
</dbReference>
<feature type="compositionally biased region" description="Basic residues" evidence="1">
    <location>
        <begin position="162"/>
        <end position="172"/>
    </location>
</feature>
<protein>
    <submittedName>
        <fullName evidence="2">Uncharacterized protein</fullName>
    </submittedName>
</protein>
<evidence type="ECO:0000313" key="3">
    <source>
        <dbReference type="Proteomes" id="UP000265520"/>
    </source>
</evidence>
<dbReference type="AlphaFoldDB" id="A0A392MF64"/>
<gene>
    <name evidence="2" type="ORF">A2U01_0005731</name>
</gene>
<proteinExistence type="predicted"/>
<feature type="compositionally biased region" description="Polar residues" evidence="1">
    <location>
        <begin position="286"/>
        <end position="309"/>
    </location>
</feature>
<organism evidence="2 3">
    <name type="scientific">Trifolium medium</name>
    <dbReference type="NCBI Taxonomy" id="97028"/>
    <lineage>
        <taxon>Eukaryota</taxon>
        <taxon>Viridiplantae</taxon>
        <taxon>Streptophyta</taxon>
        <taxon>Embryophyta</taxon>
        <taxon>Tracheophyta</taxon>
        <taxon>Spermatophyta</taxon>
        <taxon>Magnoliopsida</taxon>
        <taxon>eudicotyledons</taxon>
        <taxon>Gunneridae</taxon>
        <taxon>Pentapetalae</taxon>
        <taxon>rosids</taxon>
        <taxon>fabids</taxon>
        <taxon>Fabales</taxon>
        <taxon>Fabaceae</taxon>
        <taxon>Papilionoideae</taxon>
        <taxon>50 kb inversion clade</taxon>
        <taxon>NPAAA clade</taxon>
        <taxon>Hologalegina</taxon>
        <taxon>IRL clade</taxon>
        <taxon>Trifolieae</taxon>
        <taxon>Trifolium</taxon>
    </lineage>
</organism>
<feature type="non-terminal residue" evidence="2">
    <location>
        <position position="501"/>
    </location>
</feature>
<reference evidence="2 3" key="1">
    <citation type="journal article" date="2018" name="Front. Plant Sci.">
        <title>Red Clover (Trifolium pratense) and Zigzag Clover (T. medium) - A Picture of Genomic Similarities and Differences.</title>
        <authorList>
            <person name="Dluhosova J."/>
            <person name="Istvanek J."/>
            <person name="Nedelnik J."/>
            <person name="Repkova J."/>
        </authorList>
    </citation>
    <scope>NUCLEOTIDE SEQUENCE [LARGE SCALE GENOMIC DNA]</scope>
    <source>
        <strain evidence="3">cv. 10/8</strain>
        <tissue evidence="2">Leaf</tissue>
    </source>
</reference>
<sequence length="501" mass="54371">MVDKTALLTAISNGFDSSILNKIKSKLNARGSKSKAGSSNSNKPLPPPPKVELKIASRKRPHSTETPSVSKKQRPIPATCSSAPDKDIPVLSTILEQTNVATTQDLPHNAEPITDEKRKKKKKKREHQANQEGTPERKSSEIEAQPDTLASPEDPPLEQSEKKKKKKKKQKKSPAAATVVEASATAKETTSQPEASATPQAQPQNSAQVIPQDEPAPSKTAEGVVEGPSDAHPEDVAGKIPSPQPVDTAILTETSSPPKAPGSPHRAFEDDTLKPNTGADQLDQGLPQQNPLTNPAQVLTDNDPPTNFQADPAANTEPRPTVDGEHSTTNHPVLTLSTLMMGTPILLKDLTPVDALNKLLSSHGTSSSAVEDTEGKEDVLEQEQFEHEVRFRREILNGDMLGLLERDSSIYYNIKALFRKLQNPRTDEAMFLLVTQAETFLEQFVSQSQLLTRTSSLLTSLLATQQHHFEQANNYNAEVTTIKAASDEALEQLVACENNIA</sequence>